<dbReference type="Pfam" id="PF05717">
    <property type="entry name" value="TnpB_IS66"/>
    <property type="match status" value="1"/>
</dbReference>
<dbReference type="NCBIfam" id="NF033819">
    <property type="entry name" value="IS66_TnpB"/>
    <property type="match status" value="1"/>
</dbReference>
<protein>
    <submittedName>
        <fullName evidence="1">Transposase</fullName>
    </submittedName>
</protein>
<proteinExistence type="predicted"/>
<dbReference type="RefSeq" id="WP_184229104.1">
    <property type="nucleotide sequence ID" value="NZ_JACHDE010000073.1"/>
</dbReference>
<evidence type="ECO:0000313" key="1">
    <source>
        <dbReference type="EMBL" id="MBB5406069.1"/>
    </source>
</evidence>
<accession>A0A7W8LFH8</accession>
<sequence>MIRIDQVWLAVEPLDMRAGFDTALGRVITVFGAAHPHHAYLFANRRANRLKVLVHDWIGIWLAARRLNEGQFVWPHPGSEPKHDALTQEQLEGLVVGLPWQRIGPNGVIRVV</sequence>
<dbReference type="Proteomes" id="UP000592820">
    <property type="component" value="Unassembled WGS sequence"/>
</dbReference>
<reference evidence="1 2" key="1">
    <citation type="submission" date="2020-08" db="EMBL/GenBank/DDBJ databases">
        <title>Genomic Encyclopedia of Type Strains, Phase IV (KMG-V): Genome sequencing to study the core and pangenomes of soil and plant-associated prokaryotes.</title>
        <authorList>
            <person name="Whitman W."/>
        </authorList>
    </citation>
    <scope>NUCLEOTIDE SEQUENCE [LARGE SCALE GENOMIC DNA]</scope>
    <source>
        <strain evidence="1 2">JPY162</strain>
    </source>
</reference>
<dbReference type="InterPro" id="IPR008878">
    <property type="entry name" value="Transposase_IS66_Orf2"/>
</dbReference>
<dbReference type="AlphaFoldDB" id="A0A7W8LFH8"/>
<dbReference type="PANTHER" id="PTHR36455">
    <property type="match status" value="1"/>
</dbReference>
<organism evidence="1 2">
    <name type="scientific">Paraburkholderia youngii</name>
    <dbReference type="NCBI Taxonomy" id="2782701"/>
    <lineage>
        <taxon>Bacteria</taxon>
        <taxon>Pseudomonadati</taxon>
        <taxon>Pseudomonadota</taxon>
        <taxon>Betaproteobacteria</taxon>
        <taxon>Burkholderiales</taxon>
        <taxon>Burkholderiaceae</taxon>
        <taxon>Paraburkholderia</taxon>
    </lineage>
</organism>
<comment type="caution">
    <text evidence="1">The sequence shown here is derived from an EMBL/GenBank/DDBJ whole genome shotgun (WGS) entry which is preliminary data.</text>
</comment>
<dbReference type="PANTHER" id="PTHR36455:SF1">
    <property type="entry name" value="BLR8292 PROTEIN"/>
    <property type="match status" value="1"/>
</dbReference>
<dbReference type="EMBL" id="JACHDE010000073">
    <property type="protein sequence ID" value="MBB5406069.1"/>
    <property type="molecule type" value="Genomic_DNA"/>
</dbReference>
<evidence type="ECO:0000313" key="2">
    <source>
        <dbReference type="Proteomes" id="UP000592820"/>
    </source>
</evidence>
<gene>
    <name evidence="1" type="ORF">HDG41_008172</name>
</gene>
<name>A0A7W8LFH8_9BURK</name>